<dbReference type="EMBL" id="OX596095">
    <property type="protein sequence ID" value="CAM9476527.1"/>
    <property type="molecule type" value="Genomic_DNA"/>
</dbReference>
<evidence type="ECO:0000313" key="1">
    <source>
        <dbReference type="EMBL" id="CAM9476527.1"/>
    </source>
</evidence>
<accession>A0AC59Y907</accession>
<sequence length="121" mass="13745">VNVSPYALPICPLTFLSIYACLSVCLSIYHLSNYLSIQSTHLASQPAILCMYLHVHPICLSSIFYLSIYLSTYLSFIYQSSIFIYLSTYLSIQSICPTIHSSSIYIYFTVHPIYLSSIYLS</sequence>
<evidence type="ECO:0000313" key="2">
    <source>
        <dbReference type="Proteomes" id="UP001162501"/>
    </source>
</evidence>
<name>A0AC59Y907_RANTA</name>
<dbReference type="Proteomes" id="UP001162501">
    <property type="component" value="Chromosome 11"/>
</dbReference>
<proteinExistence type="predicted"/>
<reference evidence="1" key="2">
    <citation type="submission" date="2025-03" db="EMBL/GenBank/DDBJ databases">
        <authorList>
            <consortium name="ELIXIR-Norway"/>
            <consortium name="Elixir Norway"/>
        </authorList>
    </citation>
    <scope>NUCLEOTIDE SEQUENCE</scope>
</reference>
<feature type="non-terminal residue" evidence="1">
    <location>
        <position position="121"/>
    </location>
</feature>
<protein>
    <submittedName>
        <fullName evidence="1">Uncharacterized protein</fullName>
    </submittedName>
</protein>
<gene>
    <name evidence="1" type="ORF">MRATA1EN22A_LOCUS3045</name>
</gene>
<organism evidence="1 2">
    <name type="scientific">Rangifer tarandus platyrhynchus</name>
    <name type="common">Svalbard reindeer</name>
    <dbReference type="NCBI Taxonomy" id="3082113"/>
    <lineage>
        <taxon>Eukaryota</taxon>
        <taxon>Metazoa</taxon>
        <taxon>Chordata</taxon>
        <taxon>Craniata</taxon>
        <taxon>Vertebrata</taxon>
        <taxon>Euteleostomi</taxon>
        <taxon>Mammalia</taxon>
        <taxon>Eutheria</taxon>
        <taxon>Laurasiatheria</taxon>
        <taxon>Artiodactyla</taxon>
        <taxon>Ruminantia</taxon>
        <taxon>Pecora</taxon>
        <taxon>Cervidae</taxon>
        <taxon>Odocoileinae</taxon>
        <taxon>Rangifer</taxon>
    </lineage>
</organism>
<reference evidence="1" key="1">
    <citation type="submission" date="2023-05" db="EMBL/GenBank/DDBJ databases">
        <authorList>
            <consortium name="ELIXIR-Norway"/>
        </authorList>
    </citation>
    <scope>NUCLEOTIDE SEQUENCE</scope>
</reference>
<feature type="non-terminal residue" evidence="1">
    <location>
        <position position="1"/>
    </location>
</feature>